<evidence type="ECO:0000256" key="3">
    <source>
        <dbReference type="ARBA" id="ARBA00022840"/>
    </source>
</evidence>
<dbReference type="SMART" id="SM00796">
    <property type="entry name" value="AHS1"/>
    <property type="match status" value="1"/>
</dbReference>
<feature type="domain" description="Carboxyltransferase" evidence="4">
    <location>
        <begin position="1"/>
        <end position="194"/>
    </location>
</feature>
<dbReference type="Pfam" id="PF02682">
    <property type="entry name" value="CT_C_D"/>
    <property type="match status" value="1"/>
</dbReference>
<keyword evidence="2" id="KW-0378">Hydrolase</keyword>
<dbReference type="SUPFAM" id="SSF50891">
    <property type="entry name" value="Cyclophilin-like"/>
    <property type="match status" value="1"/>
</dbReference>
<dbReference type="SUPFAM" id="SSF160467">
    <property type="entry name" value="PH0987 N-terminal domain-like"/>
    <property type="match status" value="1"/>
</dbReference>
<dbReference type="Proteomes" id="UP000077037">
    <property type="component" value="Unassembled WGS sequence"/>
</dbReference>
<evidence type="ECO:0000256" key="1">
    <source>
        <dbReference type="ARBA" id="ARBA00022741"/>
    </source>
</evidence>
<name>A0A157QU05_9BORD</name>
<dbReference type="AlphaFoldDB" id="A0A157QU05"/>
<dbReference type="InterPro" id="IPR010016">
    <property type="entry name" value="PxpB"/>
</dbReference>
<sequence>MLVRFGEALDVRTGQICLAAANLLRDAGLPGVIDIVPSFTAVAVHYRPSGDGPTFSQLSARIERALAAGIPLDASAGHEIEIPVCYGGEFGPDLPDVAARAGVSTDEVIALHSGPESMVFMLGFAPGHAYIGIHDERLAIPRRPTPRMSIPAGAVAVANRQTVIYPGNLPGGWSVIGATPLVLFDPTREPAALLGPGDRIRFVPISADQYARLRAEISSSSAS</sequence>
<evidence type="ECO:0000256" key="2">
    <source>
        <dbReference type="ARBA" id="ARBA00022801"/>
    </source>
</evidence>
<dbReference type="GO" id="GO:0016787">
    <property type="term" value="F:hydrolase activity"/>
    <property type="evidence" value="ECO:0007669"/>
    <property type="project" value="UniProtKB-KW"/>
</dbReference>
<dbReference type="Gene3D" id="2.40.100.10">
    <property type="entry name" value="Cyclophilin-like"/>
    <property type="match status" value="1"/>
</dbReference>
<evidence type="ECO:0000259" key="4">
    <source>
        <dbReference type="SMART" id="SM00796"/>
    </source>
</evidence>
<evidence type="ECO:0000313" key="6">
    <source>
        <dbReference type="Proteomes" id="UP000077037"/>
    </source>
</evidence>
<proteinExistence type="predicted"/>
<dbReference type="EMBL" id="FKBS01000025">
    <property type="protein sequence ID" value="SAI49096.1"/>
    <property type="molecule type" value="Genomic_DNA"/>
</dbReference>
<dbReference type="GO" id="GO:0005524">
    <property type="term" value="F:ATP binding"/>
    <property type="evidence" value="ECO:0007669"/>
    <property type="project" value="UniProtKB-KW"/>
</dbReference>
<reference evidence="5 6" key="1">
    <citation type="submission" date="2016-03" db="EMBL/GenBank/DDBJ databases">
        <authorList>
            <consortium name="Pathogen Informatics"/>
        </authorList>
    </citation>
    <scope>NUCLEOTIDE SEQUENCE [LARGE SCALE GENOMIC DNA]</scope>
    <source>
        <strain evidence="5 6">NCTC13364</strain>
    </source>
</reference>
<dbReference type="InterPro" id="IPR029000">
    <property type="entry name" value="Cyclophilin-like_dom_sf"/>
</dbReference>
<dbReference type="PANTHER" id="PTHR34698">
    <property type="entry name" value="5-OXOPROLINASE SUBUNIT B"/>
    <property type="match status" value="1"/>
</dbReference>
<accession>A0A157QU05</accession>
<dbReference type="PANTHER" id="PTHR34698:SF2">
    <property type="entry name" value="5-OXOPROLINASE SUBUNIT B"/>
    <property type="match status" value="1"/>
</dbReference>
<dbReference type="Gene3D" id="3.30.1360.40">
    <property type="match status" value="1"/>
</dbReference>
<dbReference type="InterPro" id="IPR003833">
    <property type="entry name" value="CT_C_D"/>
</dbReference>
<keyword evidence="3" id="KW-0067">ATP-binding</keyword>
<evidence type="ECO:0000313" key="5">
    <source>
        <dbReference type="EMBL" id="SAI49096.1"/>
    </source>
</evidence>
<gene>
    <name evidence="5" type="primary">kipI_2</name>
    <name evidence="5" type="ORF">SAMEA1982600_04011</name>
</gene>
<organism evidence="5 6">
    <name type="scientific">Bordetella ansorpii</name>
    <dbReference type="NCBI Taxonomy" id="288768"/>
    <lineage>
        <taxon>Bacteria</taxon>
        <taxon>Pseudomonadati</taxon>
        <taxon>Pseudomonadota</taxon>
        <taxon>Betaproteobacteria</taxon>
        <taxon>Burkholderiales</taxon>
        <taxon>Alcaligenaceae</taxon>
        <taxon>Bordetella</taxon>
    </lineage>
</organism>
<dbReference type="NCBIfam" id="TIGR00370">
    <property type="entry name" value="5-oxoprolinase subunit PxpB"/>
    <property type="match status" value="1"/>
</dbReference>
<keyword evidence="1" id="KW-0547">Nucleotide-binding</keyword>
<protein>
    <submittedName>
        <fullName evidence="5">Histidine kinase inhibitor</fullName>
    </submittedName>
</protein>